<sequence length="445" mass="44788">MTGRARRVHLVAVGPAEHGVTRHALQTAARAQQTLAGTWDVELVRCPDADAFRAAGQRLGAAAAAGGAVHVDVTDALFGDGPAEAAAVLRQVLPASATIALHDVPQPAEGAARYAARAAAYAELARSFAAVVVASEHEAGFLRAACADAEGLGGEACGGTRDPATGDDGTYDRGTGEPAPIAVVPLPVPDARGDVGGEDGEPEIEGLGRDVVVLGHLYPGKGHAEAIAALAAVRGEAVARGVSLEGFPDRVTALGPVAAGHDDLVAELERAAADRGVAFRVTGFVPDEQLPAALAAAAVPFAAHRNVSASGSLATWMGHGRRCIVPAGAYVEEMDALRPGTLHVARPGEGDEGPAGGAGPEAGDRAAQPAGDRAVQLAGEDAVLAALTRALAAAVADPSLTRLAPDVSLAPTPEDTVRALAEVWSRALECRRPVPAPVEGGGRDD</sequence>
<evidence type="ECO:0008006" key="4">
    <source>
        <dbReference type="Google" id="ProtNLM"/>
    </source>
</evidence>
<dbReference type="RefSeq" id="WP_067189530.1">
    <property type="nucleotide sequence ID" value="NZ_SPKT01000013.1"/>
</dbReference>
<keyword evidence="3" id="KW-1185">Reference proteome</keyword>
<name>A0ABY2JYW4_9MICC</name>
<comment type="caution">
    <text evidence="2">The sequence shown here is derived from an EMBL/GenBank/DDBJ whole genome shotgun (WGS) entry which is preliminary data.</text>
</comment>
<protein>
    <recommendedName>
        <fullName evidence="4">Glycosyltransferase</fullName>
    </recommendedName>
</protein>
<dbReference type="EMBL" id="SPKT01000013">
    <property type="protein sequence ID" value="TFH98825.1"/>
    <property type="molecule type" value="Genomic_DNA"/>
</dbReference>
<proteinExistence type="predicted"/>
<gene>
    <name evidence="2" type="ORF">E4A49_07620</name>
</gene>
<organism evidence="2 3">
    <name type="scientific">Micrococcus lylae</name>
    <dbReference type="NCBI Taxonomy" id="1273"/>
    <lineage>
        <taxon>Bacteria</taxon>
        <taxon>Bacillati</taxon>
        <taxon>Actinomycetota</taxon>
        <taxon>Actinomycetes</taxon>
        <taxon>Micrococcales</taxon>
        <taxon>Micrococcaceae</taxon>
        <taxon>Micrococcus</taxon>
    </lineage>
</organism>
<reference evidence="2 3" key="1">
    <citation type="submission" date="2019-03" db="EMBL/GenBank/DDBJ databases">
        <title>Reclassification of Micrococcus aloeverae and Micrococcus yunnanensis as later heterotypic synonyms of Micrococcus luteus.</title>
        <authorList>
            <person name="Huang C.-H."/>
        </authorList>
    </citation>
    <scope>NUCLEOTIDE SEQUENCE [LARGE SCALE GENOMIC DNA]</scope>
    <source>
        <strain evidence="2 3">BCRC 12151</strain>
    </source>
</reference>
<accession>A0ABY2JYW4</accession>
<dbReference type="SUPFAM" id="SSF53756">
    <property type="entry name" value="UDP-Glycosyltransferase/glycogen phosphorylase"/>
    <property type="match status" value="1"/>
</dbReference>
<evidence type="ECO:0000256" key="1">
    <source>
        <dbReference type="SAM" id="MobiDB-lite"/>
    </source>
</evidence>
<feature type="region of interest" description="Disordered" evidence="1">
    <location>
        <begin position="342"/>
        <end position="372"/>
    </location>
</feature>
<dbReference type="Gene3D" id="3.40.50.2000">
    <property type="entry name" value="Glycogen Phosphorylase B"/>
    <property type="match status" value="1"/>
</dbReference>
<evidence type="ECO:0000313" key="3">
    <source>
        <dbReference type="Proteomes" id="UP000297477"/>
    </source>
</evidence>
<evidence type="ECO:0000313" key="2">
    <source>
        <dbReference type="EMBL" id="TFH98825.1"/>
    </source>
</evidence>
<dbReference type="Proteomes" id="UP000297477">
    <property type="component" value="Unassembled WGS sequence"/>
</dbReference>